<evidence type="ECO:0000256" key="9">
    <source>
        <dbReference type="ARBA" id="ARBA00023284"/>
    </source>
</evidence>
<dbReference type="InterPro" id="IPR012932">
    <property type="entry name" value="VKOR"/>
</dbReference>
<proteinExistence type="inferred from homology"/>
<dbReference type="InterPro" id="IPR044698">
    <property type="entry name" value="VKOR/LTO1"/>
</dbReference>
<dbReference type="Proteomes" id="UP000177396">
    <property type="component" value="Unassembled WGS sequence"/>
</dbReference>
<evidence type="ECO:0000256" key="3">
    <source>
        <dbReference type="ARBA" id="ARBA00022692"/>
    </source>
</evidence>
<feature type="transmembrane region" description="Helical" evidence="10">
    <location>
        <begin position="48"/>
        <end position="70"/>
    </location>
</feature>
<evidence type="ECO:0000256" key="7">
    <source>
        <dbReference type="ARBA" id="ARBA00023136"/>
    </source>
</evidence>
<keyword evidence="8" id="KW-1015">Disulfide bond</keyword>
<feature type="transmembrane region" description="Helical" evidence="10">
    <location>
        <begin position="7"/>
        <end position="28"/>
    </location>
</feature>
<comment type="caution">
    <text evidence="12">The sequence shown here is derived from an EMBL/GenBank/DDBJ whole genome shotgun (WGS) entry which is preliminary data.</text>
</comment>
<keyword evidence="9" id="KW-0676">Redox-active center</keyword>
<keyword evidence="5 10" id="KW-1133">Transmembrane helix</keyword>
<dbReference type="PANTHER" id="PTHR34573">
    <property type="entry name" value="VKC DOMAIN-CONTAINING PROTEIN"/>
    <property type="match status" value="1"/>
</dbReference>
<sequence length="140" mass="15965">MKSSYNRLIFILSLIGILVAIYVLQSFIRQSSIVCVNNGCEIVRKSLYSYPLGIPVPAFGLIGYSLLTLFTFLRTISSDRRLLYGILGISVFGVLFVSWFTFMELFIIKAVCTWCAVSAINMFIIFFLVVKIHQMEVRKK</sequence>
<evidence type="ECO:0000256" key="4">
    <source>
        <dbReference type="ARBA" id="ARBA00022719"/>
    </source>
</evidence>
<reference evidence="12 13" key="1">
    <citation type="journal article" date="2016" name="Nat. Commun.">
        <title>Thousands of microbial genomes shed light on interconnected biogeochemical processes in an aquifer system.</title>
        <authorList>
            <person name="Anantharaman K."/>
            <person name="Brown C.T."/>
            <person name="Hug L.A."/>
            <person name="Sharon I."/>
            <person name="Castelle C.J."/>
            <person name="Probst A.J."/>
            <person name="Thomas B.C."/>
            <person name="Singh A."/>
            <person name="Wilkins M.J."/>
            <person name="Karaoz U."/>
            <person name="Brodie E.L."/>
            <person name="Williams K.H."/>
            <person name="Hubbard S.S."/>
            <person name="Banfield J.F."/>
        </authorList>
    </citation>
    <scope>NUCLEOTIDE SEQUENCE [LARGE SCALE GENOMIC DNA]</scope>
</reference>
<evidence type="ECO:0000256" key="5">
    <source>
        <dbReference type="ARBA" id="ARBA00022989"/>
    </source>
</evidence>
<evidence type="ECO:0000256" key="6">
    <source>
        <dbReference type="ARBA" id="ARBA00023002"/>
    </source>
</evidence>
<dbReference type="Pfam" id="PF07884">
    <property type="entry name" value="VKOR"/>
    <property type="match status" value="1"/>
</dbReference>
<gene>
    <name evidence="12" type="ORF">A2153_04785</name>
</gene>
<organism evidence="12 13">
    <name type="scientific">Candidatus Gottesmanbacteria bacterium RBG_16_38_7b</name>
    <dbReference type="NCBI Taxonomy" id="1798372"/>
    <lineage>
        <taxon>Bacteria</taxon>
        <taxon>Candidatus Gottesmaniibacteriota</taxon>
    </lineage>
</organism>
<dbReference type="Gene3D" id="1.20.1440.130">
    <property type="entry name" value="VKOR domain"/>
    <property type="match status" value="1"/>
</dbReference>
<comment type="similarity">
    <text evidence="2">Belongs to the VKOR family.</text>
</comment>
<evidence type="ECO:0000256" key="8">
    <source>
        <dbReference type="ARBA" id="ARBA00023157"/>
    </source>
</evidence>
<evidence type="ECO:0000313" key="13">
    <source>
        <dbReference type="Proteomes" id="UP000177396"/>
    </source>
</evidence>
<evidence type="ECO:0000256" key="2">
    <source>
        <dbReference type="ARBA" id="ARBA00006214"/>
    </source>
</evidence>
<evidence type="ECO:0000256" key="10">
    <source>
        <dbReference type="SAM" id="Phobius"/>
    </source>
</evidence>
<protein>
    <recommendedName>
        <fullName evidence="11">Vitamin K epoxide reductase domain-containing protein</fullName>
    </recommendedName>
</protein>
<dbReference type="GO" id="GO:0048038">
    <property type="term" value="F:quinone binding"/>
    <property type="evidence" value="ECO:0007669"/>
    <property type="project" value="UniProtKB-KW"/>
</dbReference>
<evidence type="ECO:0000256" key="1">
    <source>
        <dbReference type="ARBA" id="ARBA00004141"/>
    </source>
</evidence>
<keyword evidence="4" id="KW-0874">Quinone</keyword>
<dbReference type="EMBL" id="MFJB01000027">
    <property type="protein sequence ID" value="OGG00257.1"/>
    <property type="molecule type" value="Genomic_DNA"/>
</dbReference>
<accession>A0A1F5YJW8</accession>
<keyword evidence="7 10" id="KW-0472">Membrane</keyword>
<evidence type="ECO:0000259" key="11">
    <source>
        <dbReference type="SMART" id="SM00756"/>
    </source>
</evidence>
<feature type="transmembrane region" description="Helical" evidence="10">
    <location>
        <begin position="106"/>
        <end position="130"/>
    </location>
</feature>
<dbReference type="GO" id="GO:0016020">
    <property type="term" value="C:membrane"/>
    <property type="evidence" value="ECO:0007669"/>
    <property type="project" value="UniProtKB-SubCell"/>
</dbReference>
<dbReference type="GO" id="GO:0016491">
    <property type="term" value="F:oxidoreductase activity"/>
    <property type="evidence" value="ECO:0007669"/>
    <property type="project" value="UniProtKB-KW"/>
</dbReference>
<dbReference type="PANTHER" id="PTHR34573:SF1">
    <property type="entry name" value="VITAMIN K EPOXIDE REDUCTASE DOMAIN-CONTAINING PROTEIN"/>
    <property type="match status" value="1"/>
</dbReference>
<dbReference type="AlphaFoldDB" id="A0A1F5YJW8"/>
<feature type="transmembrane region" description="Helical" evidence="10">
    <location>
        <begin position="82"/>
        <end position="100"/>
    </location>
</feature>
<keyword evidence="6" id="KW-0560">Oxidoreductase</keyword>
<keyword evidence="3 10" id="KW-0812">Transmembrane</keyword>
<evidence type="ECO:0000313" key="12">
    <source>
        <dbReference type="EMBL" id="OGG00257.1"/>
    </source>
</evidence>
<name>A0A1F5YJW8_9BACT</name>
<dbReference type="CDD" id="cd12916">
    <property type="entry name" value="VKOR_1"/>
    <property type="match status" value="1"/>
</dbReference>
<dbReference type="InterPro" id="IPR038354">
    <property type="entry name" value="VKOR_sf"/>
</dbReference>
<feature type="domain" description="Vitamin K epoxide reductase" evidence="11">
    <location>
        <begin position="2"/>
        <end position="133"/>
    </location>
</feature>
<comment type="subcellular location">
    <subcellularLocation>
        <location evidence="1">Membrane</location>
        <topology evidence="1">Multi-pass membrane protein</topology>
    </subcellularLocation>
</comment>
<dbReference type="SMART" id="SM00756">
    <property type="entry name" value="VKc"/>
    <property type="match status" value="1"/>
</dbReference>